<protein>
    <recommendedName>
        <fullName evidence="4">Secreted protein</fullName>
    </recommendedName>
</protein>
<dbReference type="EMBL" id="BPLR01020170">
    <property type="protein sequence ID" value="GIX75488.1"/>
    <property type="molecule type" value="Genomic_DNA"/>
</dbReference>
<evidence type="ECO:0000256" key="1">
    <source>
        <dbReference type="SAM" id="SignalP"/>
    </source>
</evidence>
<dbReference type="Proteomes" id="UP001054945">
    <property type="component" value="Unassembled WGS sequence"/>
</dbReference>
<evidence type="ECO:0000313" key="3">
    <source>
        <dbReference type="Proteomes" id="UP001054945"/>
    </source>
</evidence>
<comment type="caution">
    <text evidence="2">The sequence shown here is derived from an EMBL/GenBank/DDBJ whole genome shotgun (WGS) entry which is preliminary data.</text>
</comment>
<sequence>MFVGWLLFLSELFVFFQKAAAQVTKLTLSRIECSLRPGKAIPGVRPCFHCETLPPAPSLPALLFKSPGSSFFIHRPCRKEKIVDHRSFFTLVLLPSYLTRIVLNAETFQRFTGDRETGARGPFCVALLPLKIHPLSVPFSVSSICSVFSDYYLWLHGHC</sequence>
<keyword evidence="3" id="KW-1185">Reference proteome</keyword>
<dbReference type="AlphaFoldDB" id="A0AAV4MT47"/>
<name>A0AAV4MT47_CAEEX</name>
<gene>
    <name evidence="2" type="ORF">CEXT_533211</name>
</gene>
<organism evidence="2 3">
    <name type="scientific">Caerostris extrusa</name>
    <name type="common">Bark spider</name>
    <name type="synonym">Caerostris bankana</name>
    <dbReference type="NCBI Taxonomy" id="172846"/>
    <lineage>
        <taxon>Eukaryota</taxon>
        <taxon>Metazoa</taxon>
        <taxon>Ecdysozoa</taxon>
        <taxon>Arthropoda</taxon>
        <taxon>Chelicerata</taxon>
        <taxon>Arachnida</taxon>
        <taxon>Araneae</taxon>
        <taxon>Araneomorphae</taxon>
        <taxon>Entelegynae</taxon>
        <taxon>Araneoidea</taxon>
        <taxon>Araneidae</taxon>
        <taxon>Caerostris</taxon>
    </lineage>
</organism>
<feature type="signal peptide" evidence="1">
    <location>
        <begin position="1"/>
        <end position="21"/>
    </location>
</feature>
<feature type="chain" id="PRO_5043887334" description="Secreted protein" evidence="1">
    <location>
        <begin position="22"/>
        <end position="159"/>
    </location>
</feature>
<reference evidence="2 3" key="1">
    <citation type="submission" date="2021-06" db="EMBL/GenBank/DDBJ databases">
        <title>Caerostris extrusa draft genome.</title>
        <authorList>
            <person name="Kono N."/>
            <person name="Arakawa K."/>
        </authorList>
    </citation>
    <scope>NUCLEOTIDE SEQUENCE [LARGE SCALE GENOMIC DNA]</scope>
</reference>
<keyword evidence="1" id="KW-0732">Signal</keyword>
<accession>A0AAV4MT47</accession>
<evidence type="ECO:0008006" key="4">
    <source>
        <dbReference type="Google" id="ProtNLM"/>
    </source>
</evidence>
<evidence type="ECO:0000313" key="2">
    <source>
        <dbReference type="EMBL" id="GIX75488.1"/>
    </source>
</evidence>
<proteinExistence type="predicted"/>